<evidence type="ECO:0000313" key="2">
    <source>
        <dbReference type="Proteomes" id="UP000076038"/>
    </source>
</evidence>
<reference evidence="2" key="2">
    <citation type="submission" date="2016-04" db="EMBL/GenBank/DDBJ databases">
        <title>Complete Genome and Plasmid Sequences for Rhodococcus fascians D188 and Draft Sequences for Rhodococcus spp. Isolates PBTS 1 and PBTS 2.</title>
        <authorList>
            <person name="Stamer R."/>
            <person name="Vereecke D."/>
            <person name="Zhang Y."/>
            <person name="Schilkey F."/>
            <person name="Devitt N."/>
            <person name="Randall J."/>
        </authorList>
    </citation>
    <scope>NUCLEOTIDE SEQUENCE [LARGE SCALE GENOMIC DNA]</scope>
    <source>
        <strain evidence="2">PBTS2</strain>
    </source>
</reference>
<dbReference type="EMBL" id="CP015220">
    <property type="protein sequence ID" value="AMY22238.1"/>
    <property type="molecule type" value="Genomic_DNA"/>
</dbReference>
<dbReference type="PATRIC" id="fig|1653479.3.peg.940"/>
<name>A0A143QHK0_RHOFA</name>
<sequence>MSLRIEVLRTGGIAGMSKRGVVETDEPEWQSLVEAARPYLAEPPPPEPAESQARDTFVWNVSVGEQSCRVGDSALTGPLRDLAERTLREGRVR</sequence>
<reference evidence="1 2" key="1">
    <citation type="journal article" date="2016" name="Genome Announc.">
        <title>Complete Genome and Plasmid Sequences for Rhodococcus fascians D188 and Draft Sequences for Rhodococcus Isolates PBTS 1 and PBTS 2.</title>
        <authorList>
            <person name="Stamler R.A."/>
            <person name="Vereecke D."/>
            <person name="Zhang Y."/>
            <person name="Schilkey F."/>
            <person name="Devitt N."/>
            <person name="Randall J.J."/>
        </authorList>
    </citation>
    <scope>NUCLEOTIDE SEQUENCE [LARGE SCALE GENOMIC DNA]</scope>
    <source>
        <strain evidence="1 2">PBTS2</strain>
    </source>
</reference>
<dbReference type="Pfam" id="PF20242">
    <property type="entry name" value="Emfourin"/>
    <property type="match status" value="1"/>
</dbReference>
<dbReference type="InterPro" id="IPR049457">
    <property type="entry name" value="Emfourin"/>
</dbReference>
<accession>A0A143QHK0</accession>
<dbReference type="RefSeq" id="WP_027494430.1">
    <property type="nucleotide sequence ID" value="NZ_CAKKLU010000001.1"/>
</dbReference>
<dbReference type="KEGG" id="rhs:A3Q41_00920"/>
<gene>
    <name evidence="1" type="ORF">A3Q41_00920</name>
</gene>
<organism evidence="1 2">
    <name type="scientific">Rhodococcoides fascians</name>
    <name type="common">Rhodococcus fascians</name>
    <dbReference type="NCBI Taxonomy" id="1828"/>
    <lineage>
        <taxon>Bacteria</taxon>
        <taxon>Bacillati</taxon>
        <taxon>Actinomycetota</taxon>
        <taxon>Actinomycetes</taxon>
        <taxon>Mycobacteriales</taxon>
        <taxon>Nocardiaceae</taxon>
        <taxon>Rhodococcoides</taxon>
    </lineage>
</organism>
<evidence type="ECO:0000313" key="1">
    <source>
        <dbReference type="EMBL" id="AMY22238.1"/>
    </source>
</evidence>
<dbReference type="AlphaFoldDB" id="A0A143QHK0"/>
<keyword evidence="2" id="KW-1185">Reference proteome</keyword>
<protein>
    <submittedName>
        <fullName evidence="1">Uncharacterized protein</fullName>
    </submittedName>
</protein>
<proteinExistence type="predicted"/>
<dbReference type="Proteomes" id="UP000076038">
    <property type="component" value="Chromosome"/>
</dbReference>
<dbReference type="GeneID" id="93550923"/>